<keyword evidence="1" id="KW-0812">Transmembrane</keyword>
<keyword evidence="1" id="KW-1133">Transmembrane helix</keyword>
<name>A0A495D3B5_9PROT</name>
<evidence type="ECO:0000313" key="3">
    <source>
        <dbReference type="Proteomes" id="UP000273675"/>
    </source>
</evidence>
<comment type="caution">
    <text evidence="2">The sequence shown here is derived from an EMBL/GenBank/DDBJ whole genome shotgun (WGS) entry which is preliminary data.</text>
</comment>
<proteinExistence type="predicted"/>
<evidence type="ECO:0000256" key="1">
    <source>
        <dbReference type="SAM" id="Phobius"/>
    </source>
</evidence>
<feature type="transmembrane region" description="Helical" evidence="1">
    <location>
        <begin position="92"/>
        <end position="113"/>
    </location>
</feature>
<evidence type="ECO:0000313" key="2">
    <source>
        <dbReference type="EMBL" id="RKQ96257.1"/>
    </source>
</evidence>
<feature type="transmembrane region" description="Helical" evidence="1">
    <location>
        <begin position="177"/>
        <end position="199"/>
    </location>
</feature>
<dbReference type="RefSeq" id="WP_075191489.1">
    <property type="nucleotide sequence ID" value="NZ_RBIM01000005.1"/>
</dbReference>
<feature type="transmembrane region" description="Helical" evidence="1">
    <location>
        <begin position="205"/>
        <end position="227"/>
    </location>
</feature>
<gene>
    <name evidence="2" type="ORF">C7435_2509</name>
</gene>
<dbReference type="InterPro" id="IPR025495">
    <property type="entry name" value="DUF4386"/>
</dbReference>
<keyword evidence="1" id="KW-0472">Membrane</keyword>
<dbReference type="OrthoDB" id="5421633at2"/>
<dbReference type="AlphaFoldDB" id="A0A495D3B5"/>
<dbReference type="EMBL" id="RBIM01000005">
    <property type="protein sequence ID" value="RKQ96257.1"/>
    <property type="molecule type" value="Genomic_DNA"/>
</dbReference>
<accession>A0A495D3B5</accession>
<protein>
    <submittedName>
        <fullName evidence="2">Uncharacterized protein DUF4386</fullName>
    </submittedName>
</protein>
<sequence length="242" mass="25502">MPNTTTPTRHPVALARLSGLAYIAIILCGIFAQMAVRGSLIDWQDAGATAELIQSRNGLFRLGLLADFLVLVLDIVLAVTFYRLLAPVDRGLALLALSVRLVMSGVLVTALLAQTAPLILLGDTGIAGQFEAGAADTLALTFLGLHNEGYILALMLFGLHGCALGILLARSGYFPRFLGLLMGLSGLSYLALGIVHFGLPALSGLGGLLLLPAALPEFVFAGWLLVVGLNRRQWESRTGPSD</sequence>
<feature type="transmembrane region" description="Helical" evidence="1">
    <location>
        <begin position="12"/>
        <end position="36"/>
    </location>
</feature>
<reference evidence="2 3" key="1">
    <citation type="submission" date="2018-10" db="EMBL/GenBank/DDBJ databases">
        <title>Genomic Encyclopedia of Type Strains, Phase IV (KMG-IV): sequencing the most valuable type-strain genomes for metagenomic binning, comparative biology and taxonomic classification.</title>
        <authorList>
            <person name="Goeker M."/>
        </authorList>
    </citation>
    <scope>NUCLEOTIDE SEQUENCE [LARGE SCALE GENOMIC DNA]</scope>
    <source>
        <strain evidence="2 3">DSM 4734</strain>
    </source>
</reference>
<dbReference type="Pfam" id="PF14329">
    <property type="entry name" value="DUF4386"/>
    <property type="match status" value="1"/>
</dbReference>
<feature type="transmembrane region" description="Helical" evidence="1">
    <location>
        <begin position="62"/>
        <end position="85"/>
    </location>
</feature>
<feature type="transmembrane region" description="Helical" evidence="1">
    <location>
        <begin position="150"/>
        <end position="170"/>
    </location>
</feature>
<dbReference type="Proteomes" id="UP000273675">
    <property type="component" value="Unassembled WGS sequence"/>
</dbReference>
<organism evidence="2 3">
    <name type="scientific">Maricaulis maris</name>
    <dbReference type="NCBI Taxonomy" id="74318"/>
    <lineage>
        <taxon>Bacteria</taxon>
        <taxon>Pseudomonadati</taxon>
        <taxon>Pseudomonadota</taxon>
        <taxon>Alphaproteobacteria</taxon>
        <taxon>Maricaulales</taxon>
        <taxon>Maricaulaceae</taxon>
        <taxon>Maricaulis</taxon>
    </lineage>
</organism>